<keyword evidence="2" id="KW-1185">Reference proteome</keyword>
<protein>
    <submittedName>
        <fullName evidence="1">Uncharacterized protein</fullName>
    </submittedName>
</protein>
<sequence length="85" mass="9865">MPATIKHNTNHQKQANTDHVAFLYLQNTNQSLRARIANPRYRGETINALSKINPPIESLRKIYKAALENEDYETCDAIKAFFERF</sequence>
<evidence type="ECO:0000313" key="1">
    <source>
        <dbReference type="EMBL" id="KFF06105.1"/>
    </source>
</evidence>
<dbReference type="STRING" id="362418.IW19_11450"/>
<organism evidence="1 2">
    <name type="scientific">Flavobacterium reichenbachii</name>
    <dbReference type="NCBI Taxonomy" id="362418"/>
    <lineage>
        <taxon>Bacteria</taxon>
        <taxon>Pseudomonadati</taxon>
        <taxon>Bacteroidota</taxon>
        <taxon>Flavobacteriia</taxon>
        <taxon>Flavobacteriales</taxon>
        <taxon>Flavobacteriaceae</taxon>
        <taxon>Flavobacterium</taxon>
    </lineage>
</organism>
<dbReference type="EMBL" id="JPRL01000001">
    <property type="protein sequence ID" value="KFF06105.1"/>
    <property type="molecule type" value="Genomic_DNA"/>
</dbReference>
<evidence type="ECO:0000313" key="2">
    <source>
        <dbReference type="Proteomes" id="UP000028715"/>
    </source>
</evidence>
<comment type="caution">
    <text evidence="1">The sequence shown here is derived from an EMBL/GenBank/DDBJ whole genome shotgun (WGS) entry which is preliminary data.</text>
</comment>
<name>A0A085ZNU1_9FLAO</name>
<reference evidence="1 2" key="1">
    <citation type="submission" date="2014-07" db="EMBL/GenBank/DDBJ databases">
        <title>Genome of Flavobacterium reichenbachii LMG 25512.</title>
        <authorList>
            <person name="Stropko S.J."/>
            <person name="Pipes S.E."/>
            <person name="Newman J.D."/>
        </authorList>
    </citation>
    <scope>NUCLEOTIDE SEQUENCE [LARGE SCALE GENOMIC DNA]</scope>
    <source>
        <strain evidence="1 2">LMG 25512</strain>
    </source>
</reference>
<proteinExistence type="predicted"/>
<accession>A0A085ZNU1</accession>
<dbReference type="AlphaFoldDB" id="A0A085ZNU1"/>
<gene>
    <name evidence="1" type="ORF">IW19_11450</name>
</gene>
<dbReference type="Proteomes" id="UP000028715">
    <property type="component" value="Unassembled WGS sequence"/>
</dbReference>